<dbReference type="EMBL" id="CP095049">
    <property type="protein sequence ID" value="UOQ50803.1"/>
    <property type="molecule type" value="Genomic_DNA"/>
</dbReference>
<dbReference type="Proteomes" id="UP000831785">
    <property type="component" value="Chromosome"/>
</dbReference>
<accession>A0ABY4F2P8</accession>
<evidence type="ECO:0008006" key="4">
    <source>
        <dbReference type="Google" id="ProtNLM"/>
    </source>
</evidence>
<proteinExistence type="predicted"/>
<keyword evidence="3" id="KW-1185">Reference proteome</keyword>
<sequence length="405" mass="43674">MLTSTMLSYVSVRLAWLCSGTCLLVPGSQLTAPAQAGAIIIRKGGVYTGDYRSTDSTVPCIRIITTEPVTLRGCRLSGAGNLIEATTGGADLTVENCTGVGLRPSRDQTRRGRFLEINSARNLRLLNNAFTQTTGIAVYQWSGDGSASQTLKILRNSAKNIDGRYRDGGSTTVSCISLNQVHGLANVEIAWNQVINEPDQSLVEDNINLYNSSGTASSPIRVHNNYVQGAYPYPATAAKFSGTGIITDGDNASALTMTAYVDATQNQFVSTCNSAMNIAGGHHVRYTQNRMVTSGLLPNGTKLNATYCGIAVFNFYQQALFGNHLVDNNTMGMVKWGANNPFPNRNDNGDYGFPIHTNTQHLPNPITLQTEQDEWTRWINKLKANGVQVGPTAAPSLPTARSDKR</sequence>
<evidence type="ECO:0000256" key="1">
    <source>
        <dbReference type="SAM" id="SignalP"/>
    </source>
</evidence>
<organism evidence="2 3">
    <name type="scientific">Hymenobacter cellulosivorans</name>
    <dbReference type="NCBI Taxonomy" id="2932249"/>
    <lineage>
        <taxon>Bacteria</taxon>
        <taxon>Pseudomonadati</taxon>
        <taxon>Bacteroidota</taxon>
        <taxon>Cytophagia</taxon>
        <taxon>Cytophagales</taxon>
        <taxon>Hymenobacteraceae</taxon>
        <taxon>Hymenobacter</taxon>
    </lineage>
</organism>
<gene>
    <name evidence="2" type="ORF">MUN80_13650</name>
</gene>
<feature type="signal peptide" evidence="1">
    <location>
        <begin position="1"/>
        <end position="24"/>
    </location>
</feature>
<dbReference type="RefSeq" id="WP_244713701.1">
    <property type="nucleotide sequence ID" value="NZ_CP095049.1"/>
</dbReference>
<evidence type="ECO:0000313" key="3">
    <source>
        <dbReference type="Proteomes" id="UP000831785"/>
    </source>
</evidence>
<feature type="chain" id="PRO_5046879386" description="Right-handed parallel beta-helix repeat-containing protein" evidence="1">
    <location>
        <begin position="25"/>
        <end position="405"/>
    </location>
</feature>
<protein>
    <recommendedName>
        <fullName evidence="4">Right-handed parallel beta-helix repeat-containing protein</fullName>
    </recommendedName>
</protein>
<reference evidence="2 3" key="1">
    <citation type="submission" date="2022-04" db="EMBL/GenBank/DDBJ databases">
        <title>Hymenobacter sp. isolated from the air.</title>
        <authorList>
            <person name="Won M."/>
            <person name="Lee C.-M."/>
            <person name="Woen H.-Y."/>
            <person name="Kwon S.-W."/>
        </authorList>
    </citation>
    <scope>NUCLEOTIDE SEQUENCE [LARGE SCALE GENOMIC DNA]</scope>
    <source>
        <strain evidence="3">5116 S-27</strain>
    </source>
</reference>
<evidence type="ECO:0000313" key="2">
    <source>
        <dbReference type="EMBL" id="UOQ50803.1"/>
    </source>
</evidence>
<name>A0ABY4F2P8_9BACT</name>
<dbReference type="InterPro" id="IPR011050">
    <property type="entry name" value="Pectin_lyase_fold/virulence"/>
</dbReference>
<dbReference type="SUPFAM" id="SSF51126">
    <property type="entry name" value="Pectin lyase-like"/>
    <property type="match status" value="1"/>
</dbReference>
<keyword evidence="1" id="KW-0732">Signal</keyword>